<keyword evidence="2" id="KW-0804">Transcription</keyword>
<dbReference type="EMBL" id="CP027753">
    <property type="protein sequence ID" value="AZE49047.1"/>
    <property type="molecule type" value="Genomic_DNA"/>
</dbReference>
<dbReference type="Proteomes" id="UP000268048">
    <property type="component" value="Chromosome"/>
</dbReference>
<evidence type="ECO:0000256" key="2">
    <source>
        <dbReference type="ARBA" id="ARBA00023163"/>
    </source>
</evidence>
<dbReference type="GO" id="GO:0003700">
    <property type="term" value="F:DNA-binding transcription factor activity"/>
    <property type="evidence" value="ECO:0007669"/>
    <property type="project" value="InterPro"/>
</dbReference>
<sequence length="52" mass="5890">MAQLLGYADVSTFSRAFNRGFGMSPLECQKQLGLSRQPFLLQSRLSNRQSRP</sequence>
<gene>
    <name evidence="4" type="ORF">C4K04_3375</name>
</gene>
<name>A0A3G7TPI4_9PSED</name>
<evidence type="ECO:0000313" key="5">
    <source>
        <dbReference type="Proteomes" id="UP000268048"/>
    </source>
</evidence>
<keyword evidence="1" id="KW-0805">Transcription regulation</keyword>
<proteinExistence type="predicted"/>
<dbReference type="InterPro" id="IPR009057">
    <property type="entry name" value="Homeodomain-like_sf"/>
</dbReference>
<organism evidence="4 5">
    <name type="scientific">Pseudomonas chlororaphis</name>
    <dbReference type="NCBI Taxonomy" id="587753"/>
    <lineage>
        <taxon>Bacteria</taxon>
        <taxon>Pseudomonadati</taxon>
        <taxon>Pseudomonadota</taxon>
        <taxon>Gammaproteobacteria</taxon>
        <taxon>Pseudomonadales</taxon>
        <taxon>Pseudomonadaceae</taxon>
        <taxon>Pseudomonas</taxon>
    </lineage>
</organism>
<evidence type="ECO:0000259" key="3">
    <source>
        <dbReference type="PROSITE" id="PS01124"/>
    </source>
</evidence>
<dbReference type="AlphaFoldDB" id="A0A3G7TPI4"/>
<evidence type="ECO:0000313" key="4">
    <source>
        <dbReference type="EMBL" id="AZE49047.1"/>
    </source>
</evidence>
<dbReference type="InterPro" id="IPR018060">
    <property type="entry name" value="HTH_AraC"/>
</dbReference>
<dbReference type="PROSITE" id="PS01124">
    <property type="entry name" value="HTH_ARAC_FAMILY_2"/>
    <property type="match status" value="1"/>
</dbReference>
<evidence type="ECO:0000256" key="1">
    <source>
        <dbReference type="ARBA" id="ARBA00023015"/>
    </source>
</evidence>
<feature type="domain" description="HTH araC/xylS-type" evidence="3">
    <location>
        <begin position="1"/>
        <end position="31"/>
    </location>
</feature>
<reference evidence="4 5" key="1">
    <citation type="submission" date="2018-03" db="EMBL/GenBank/DDBJ databases">
        <title>Diversity of phytobeneficial traits revealed by whole-genome analysis of worldwide-isolated phenazine-producing Pseudomonas spp.</title>
        <authorList>
            <person name="Biessy A."/>
            <person name="Novinscak A."/>
            <person name="Blom J."/>
            <person name="Leger G."/>
            <person name="Thomashow L.S."/>
            <person name="Cazorla F.M."/>
            <person name="Josic D."/>
            <person name="Filion M."/>
        </authorList>
    </citation>
    <scope>NUCLEOTIDE SEQUENCE [LARGE SCALE GENOMIC DNA]</scope>
    <source>
        <strain evidence="4 5">B25</strain>
    </source>
</reference>
<dbReference type="GO" id="GO:0043565">
    <property type="term" value="F:sequence-specific DNA binding"/>
    <property type="evidence" value="ECO:0007669"/>
    <property type="project" value="InterPro"/>
</dbReference>
<accession>A0A3G7TPI4</accession>
<dbReference type="Gene3D" id="1.10.10.60">
    <property type="entry name" value="Homeodomain-like"/>
    <property type="match status" value="1"/>
</dbReference>
<dbReference type="SUPFAM" id="SSF46689">
    <property type="entry name" value="Homeodomain-like"/>
    <property type="match status" value="1"/>
</dbReference>
<protein>
    <submittedName>
        <fullName evidence="4">Transcriptional regulator, AraC family</fullName>
    </submittedName>
</protein>